<accession>A0A1Y6CJ58</accession>
<dbReference type="EMBL" id="FWZT01000019">
    <property type="protein sequence ID" value="SMF58228.1"/>
    <property type="molecule type" value="Genomic_DNA"/>
</dbReference>
<protein>
    <recommendedName>
        <fullName evidence="3">Lipoprotein</fullName>
    </recommendedName>
</protein>
<dbReference type="PROSITE" id="PS51257">
    <property type="entry name" value="PROKAR_LIPOPROTEIN"/>
    <property type="match status" value="1"/>
</dbReference>
<sequence length="258" mass="29514">MQITKIIYKILVCILFTSILSWMTSCGDKCGRNPYETMIGKSCPKKDVGNKPQSCISLNQNNCHESLDKDVVWYSETNPSVQSFFKFTPDGSYQQYVFLKLNGFVFHELRVGKFFLSQESQLLSFSISSSSCQSDDYSLFYPYDQSNFELALLRQDVNPVAMFRFLPELIIQYSGQGKNLFDKMLHFIVDIIFSGIMTGIKEVFTHEFWTTFYTGQVRSSDEGAALLEGLLHQSNQTCFSTETFPNDLTGTVINTYRP</sequence>
<keyword evidence="2" id="KW-1185">Reference proteome</keyword>
<proteinExistence type="predicted"/>
<name>A0A1Y6CJ58_9BACT</name>
<organism evidence="1 2">
    <name type="scientific">Pseudobacteriovorax antillogorgiicola</name>
    <dbReference type="NCBI Taxonomy" id="1513793"/>
    <lineage>
        <taxon>Bacteria</taxon>
        <taxon>Pseudomonadati</taxon>
        <taxon>Bdellovibrionota</taxon>
        <taxon>Oligoflexia</taxon>
        <taxon>Oligoflexales</taxon>
        <taxon>Pseudobacteriovoracaceae</taxon>
        <taxon>Pseudobacteriovorax</taxon>
    </lineage>
</organism>
<gene>
    <name evidence="1" type="ORF">SAMN06296036_11983</name>
</gene>
<dbReference type="Proteomes" id="UP000192907">
    <property type="component" value="Unassembled WGS sequence"/>
</dbReference>
<evidence type="ECO:0000313" key="2">
    <source>
        <dbReference type="Proteomes" id="UP000192907"/>
    </source>
</evidence>
<dbReference type="AlphaFoldDB" id="A0A1Y6CJ58"/>
<reference evidence="2" key="1">
    <citation type="submission" date="2017-04" db="EMBL/GenBank/DDBJ databases">
        <authorList>
            <person name="Varghese N."/>
            <person name="Submissions S."/>
        </authorList>
    </citation>
    <scope>NUCLEOTIDE SEQUENCE [LARGE SCALE GENOMIC DNA]</scope>
    <source>
        <strain evidence="2">RKEM611</strain>
    </source>
</reference>
<evidence type="ECO:0008006" key="3">
    <source>
        <dbReference type="Google" id="ProtNLM"/>
    </source>
</evidence>
<evidence type="ECO:0000313" key="1">
    <source>
        <dbReference type="EMBL" id="SMF58228.1"/>
    </source>
</evidence>